<dbReference type="InterPro" id="IPR035940">
    <property type="entry name" value="CAP_sf"/>
</dbReference>
<feature type="chain" id="PRO_5024307925" evidence="1">
    <location>
        <begin position="17"/>
        <end position="231"/>
    </location>
</feature>
<feature type="domain" description="SCP" evidence="2">
    <location>
        <begin position="22"/>
        <end position="164"/>
    </location>
</feature>
<dbReference type="AlphaFoldDB" id="A0A5K3F608"/>
<keyword evidence="1" id="KW-0732">Signal</keyword>
<dbReference type="PANTHER" id="PTHR10334">
    <property type="entry name" value="CYSTEINE-RICH SECRETORY PROTEIN-RELATED"/>
    <property type="match status" value="1"/>
</dbReference>
<dbReference type="WBParaSite" id="MCU_005809-RC">
    <property type="protein sequence ID" value="MCU_005809-RC"/>
    <property type="gene ID" value="MCU_005809"/>
</dbReference>
<evidence type="ECO:0000256" key="1">
    <source>
        <dbReference type="SAM" id="SignalP"/>
    </source>
</evidence>
<organism evidence="3">
    <name type="scientific">Mesocestoides corti</name>
    <name type="common">Flatworm</name>
    <dbReference type="NCBI Taxonomy" id="53468"/>
    <lineage>
        <taxon>Eukaryota</taxon>
        <taxon>Metazoa</taxon>
        <taxon>Spiralia</taxon>
        <taxon>Lophotrochozoa</taxon>
        <taxon>Platyhelminthes</taxon>
        <taxon>Cestoda</taxon>
        <taxon>Eucestoda</taxon>
        <taxon>Cyclophyllidea</taxon>
        <taxon>Mesocestoididae</taxon>
        <taxon>Mesocestoides</taxon>
    </lineage>
</organism>
<accession>A0A5K3F608</accession>
<dbReference type="SMART" id="SM00198">
    <property type="entry name" value="SCP"/>
    <property type="match status" value="1"/>
</dbReference>
<dbReference type="SUPFAM" id="SSF55797">
    <property type="entry name" value="PR-1-like"/>
    <property type="match status" value="1"/>
</dbReference>
<evidence type="ECO:0000313" key="3">
    <source>
        <dbReference type="WBParaSite" id="MCU_005809-RC"/>
    </source>
</evidence>
<dbReference type="Pfam" id="PF00188">
    <property type="entry name" value="CAP"/>
    <property type="match status" value="1"/>
</dbReference>
<protein>
    <submittedName>
        <fullName evidence="3">SCP domain-containing protein</fullName>
    </submittedName>
</protein>
<name>A0A5K3F608_MESCO</name>
<evidence type="ECO:0000259" key="2">
    <source>
        <dbReference type="SMART" id="SM00198"/>
    </source>
</evidence>
<sequence length="231" mass="26530">MLKLICLVTLLWWAEADSPTNQERTQIVDLLTKLREEVDPPASNMMLMEYSDELENLAKNWLKNCSYLLPHGTSYPEYKDVVDVIQYGVTTKDASFDLSAKFDIERKVYNYEKNICTASCAKYRRMVWSTASQVGCYQQHCERSDLSSQSVYIMACLYRPVVLNENERPYKSGTACSECPYGPGCERNQCTQKQTSTRPEQTTTSVSTRLSVVQASIFAVFFMELYTVLNW</sequence>
<dbReference type="InterPro" id="IPR001283">
    <property type="entry name" value="CRISP-related"/>
</dbReference>
<dbReference type="InterPro" id="IPR014044">
    <property type="entry name" value="CAP_dom"/>
</dbReference>
<dbReference type="Gene3D" id="3.40.33.10">
    <property type="entry name" value="CAP"/>
    <property type="match status" value="1"/>
</dbReference>
<reference evidence="3" key="1">
    <citation type="submission" date="2019-11" db="UniProtKB">
        <authorList>
            <consortium name="WormBaseParasite"/>
        </authorList>
    </citation>
    <scope>IDENTIFICATION</scope>
</reference>
<feature type="signal peptide" evidence="1">
    <location>
        <begin position="1"/>
        <end position="16"/>
    </location>
</feature>
<proteinExistence type="predicted"/>